<accession>A0ABN3P7S5</accession>
<protein>
    <submittedName>
        <fullName evidence="7">ABC transporter permease</fullName>
    </submittedName>
</protein>
<evidence type="ECO:0000256" key="1">
    <source>
        <dbReference type="ARBA" id="ARBA00004651"/>
    </source>
</evidence>
<comment type="subcellular location">
    <subcellularLocation>
        <location evidence="1">Cell membrane</location>
        <topology evidence="1">Multi-pass membrane protein</topology>
    </subcellularLocation>
</comment>
<dbReference type="PANTHER" id="PTHR47089">
    <property type="entry name" value="ABC TRANSPORTER, PERMEASE PROTEIN"/>
    <property type="match status" value="1"/>
</dbReference>
<dbReference type="PANTHER" id="PTHR47089:SF1">
    <property type="entry name" value="GUANOSINE ABC TRANSPORTER PERMEASE PROTEIN NUPP"/>
    <property type="match status" value="1"/>
</dbReference>
<feature type="transmembrane region" description="Helical" evidence="6">
    <location>
        <begin position="57"/>
        <end position="74"/>
    </location>
</feature>
<reference evidence="7 8" key="1">
    <citation type="journal article" date="2019" name="Int. J. Syst. Evol. Microbiol.">
        <title>The Global Catalogue of Microorganisms (GCM) 10K type strain sequencing project: providing services to taxonomists for standard genome sequencing and annotation.</title>
        <authorList>
            <consortium name="The Broad Institute Genomics Platform"/>
            <consortium name="The Broad Institute Genome Sequencing Center for Infectious Disease"/>
            <person name="Wu L."/>
            <person name="Ma J."/>
        </authorList>
    </citation>
    <scope>NUCLEOTIDE SEQUENCE [LARGE SCALE GENOMIC DNA]</scope>
    <source>
        <strain evidence="7 8">JCM 16365</strain>
    </source>
</reference>
<keyword evidence="2" id="KW-1003">Cell membrane</keyword>
<dbReference type="RefSeq" id="WP_344227304.1">
    <property type="nucleotide sequence ID" value="NZ_BAAARI010000005.1"/>
</dbReference>
<name>A0ABN3P7S5_9MICO</name>
<dbReference type="Pfam" id="PF02653">
    <property type="entry name" value="BPD_transp_2"/>
    <property type="match status" value="1"/>
</dbReference>
<proteinExistence type="predicted"/>
<comment type="caution">
    <text evidence="7">The sequence shown here is derived from an EMBL/GenBank/DDBJ whole genome shotgun (WGS) entry which is preliminary data.</text>
</comment>
<evidence type="ECO:0000256" key="6">
    <source>
        <dbReference type="SAM" id="Phobius"/>
    </source>
</evidence>
<gene>
    <name evidence="7" type="ORF">GCM10009862_09020</name>
</gene>
<evidence type="ECO:0000313" key="7">
    <source>
        <dbReference type="EMBL" id="GAA2572319.1"/>
    </source>
</evidence>
<evidence type="ECO:0000256" key="3">
    <source>
        <dbReference type="ARBA" id="ARBA00022692"/>
    </source>
</evidence>
<feature type="transmembrane region" description="Helical" evidence="6">
    <location>
        <begin position="81"/>
        <end position="100"/>
    </location>
</feature>
<dbReference type="InterPro" id="IPR001851">
    <property type="entry name" value="ABC_transp_permease"/>
</dbReference>
<feature type="transmembrane region" description="Helical" evidence="6">
    <location>
        <begin position="282"/>
        <end position="305"/>
    </location>
</feature>
<keyword evidence="8" id="KW-1185">Reference proteome</keyword>
<keyword evidence="4 6" id="KW-1133">Transmembrane helix</keyword>
<evidence type="ECO:0000256" key="4">
    <source>
        <dbReference type="ARBA" id="ARBA00022989"/>
    </source>
</evidence>
<feature type="transmembrane region" description="Helical" evidence="6">
    <location>
        <begin position="196"/>
        <end position="213"/>
    </location>
</feature>
<feature type="transmembrane region" description="Helical" evidence="6">
    <location>
        <begin position="243"/>
        <end position="262"/>
    </location>
</feature>
<sequence length="390" mass="39295">MIRSSRMRSVALTGGVVAAVVLVAIALILFAGADPLTGLRGLVEGVSSSPYRVGELLVGAAPVAIVALTLIPALRAGVFSVGAEGQVTMGAIFATAAILWVRDVTADAAPAIFYALVGFVAGAVGGAAFALVPAWLAVRWRVNVILSTLLLNYVATGFLGWTLRTWLASGEATATPQSERLPEAAALPALIPGTRAHVGILLVVVAVVLFEWWRRSRQATRVAVFAERPALALRLGATRQRTLYGSMLVSGAGAGVVGWLQIAGVNERLLGSVSGGVGFSGLAVALLGGLLPAGIAVAAVFFSALTVGAVGMQSATGTIPSSIAEVIKGVLLLGVAVIAASRPGLVAPAHPGPAPAPDDGAFSAEEITDAAAASGEPVVEPEIAAEEGTR</sequence>
<evidence type="ECO:0000256" key="5">
    <source>
        <dbReference type="ARBA" id="ARBA00023136"/>
    </source>
</evidence>
<organism evidence="7 8">
    <name type="scientific">Microbacterium binotii</name>
    <dbReference type="NCBI Taxonomy" id="462710"/>
    <lineage>
        <taxon>Bacteria</taxon>
        <taxon>Bacillati</taxon>
        <taxon>Actinomycetota</taxon>
        <taxon>Actinomycetes</taxon>
        <taxon>Micrococcales</taxon>
        <taxon>Microbacteriaceae</taxon>
        <taxon>Microbacterium</taxon>
    </lineage>
</organism>
<evidence type="ECO:0000256" key="2">
    <source>
        <dbReference type="ARBA" id="ARBA00022475"/>
    </source>
</evidence>
<feature type="transmembrane region" description="Helical" evidence="6">
    <location>
        <begin position="144"/>
        <end position="163"/>
    </location>
</feature>
<dbReference type="EMBL" id="BAAARI010000005">
    <property type="protein sequence ID" value="GAA2572319.1"/>
    <property type="molecule type" value="Genomic_DNA"/>
</dbReference>
<feature type="transmembrane region" description="Helical" evidence="6">
    <location>
        <begin position="112"/>
        <end position="137"/>
    </location>
</feature>
<dbReference type="Proteomes" id="UP001500274">
    <property type="component" value="Unassembled WGS sequence"/>
</dbReference>
<keyword evidence="5 6" id="KW-0472">Membrane</keyword>
<dbReference type="CDD" id="cd06580">
    <property type="entry name" value="TM_PBP1_transp_TpRbsC_like"/>
    <property type="match status" value="1"/>
</dbReference>
<keyword evidence="3 6" id="KW-0812">Transmembrane</keyword>
<evidence type="ECO:0000313" key="8">
    <source>
        <dbReference type="Proteomes" id="UP001500274"/>
    </source>
</evidence>